<feature type="region of interest" description="Disordered" evidence="1">
    <location>
        <begin position="86"/>
        <end position="195"/>
    </location>
</feature>
<dbReference type="EMBL" id="KV918822">
    <property type="protein sequence ID" value="OSX78026.1"/>
    <property type="molecule type" value="Genomic_DNA"/>
</dbReference>
<dbReference type="Proteomes" id="UP000218209">
    <property type="component" value="Unassembled WGS sequence"/>
</dbReference>
<evidence type="ECO:0000313" key="2">
    <source>
        <dbReference type="EMBL" id="OSX78026.1"/>
    </source>
</evidence>
<keyword evidence="3" id="KW-1185">Reference proteome</keyword>
<dbReference type="AlphaFoldDB" id="A0A1X6PBA7"/>
<gene>
    <name evidence="2" type="ORF">BU14_0125s0014</name>
</gene>
<feature type="compositionally biased region" description="Pro residues" evidence="1">
    <location>
        <begin position="125"/>
        <end position="137"/>
    </location>
</feature>
<feature type="compositionally biased region" description="Low complexity" evidence="1">
    <location>
        <begin position="31"/>
        <end position="42"/>
    </location>
</feature>
<evidence type="ECO:0000313" key="3">
    <source>
        <dbReference type="Proteomes" id="UP000218209"/>
    </source>
</evidence>
<organism evidence="2 3">
    <name type="scientific">Porphyra umbilicalis</name>
    <name type="common">Purple laver</name>
    <name type="synonym">Red alga</name>
    <dbReference type="NCBI Taxonomy" id="2786"/>
    <lineage>
        <taxon>Eukaryota</taxon>
        <taxon>Rhodophyta</taxon>
        <taxon>Bangiophyceae</taxon>
        <taxon>Bangiales</taxon>
        <taxon>Bangiaceae</taxon>
        <taxon>Porphyra</taxon>
    </lineage>
</organism>
<evidence type="ECO:0000256" key="1">
    <source>
        <dbReference type="SAM" id="MobiDB-lite"/>
    </source>
</evidence>
<reference evidence="2 3" key="1">
    <citation type="submission" date="2017-03" db="EMBL/GenBank/DDBJ databases">
        <title>WGS assembly of Porphyra umbilicalis.</title>
        <authorList>
            <person name="Brawley S.H."/>
            <person name="Blouin N.A."/>
            <person name="Ficko-Blean E."/>
            <person name="Wheeler G.L."/>
            <person name="Lohr M."/>
            <person name="Goodson H.V."/>
            <person name="Jenkins J.W."/>
            <person name="Blaby-Haas C.E."/>
            <person name="Helliwell K.E."/>
            <person name="Chan C."/>
            <person name="Marriage T."/>
            <person name="Bhattacharya D."/>
            <person name="Klein A.S."/>
            <person name="Badis Y."/>
            <person name="Brodie J."/>
            <person name="Cao Y."/>
            <person name="Collen J."/>
            <person name="Dittami S.M."/>
            <person name="Gachon C.M."/>
            <person name="Green B.R."/>
            <person name="Karpowicz S."/>
            <person name="Kim J.W."/>
            <person name="Kudahl U."/>
            <person name="Lin S."/>
            <person name="Michel G."/>
            <person name="Mittag M."/>
            <person name="Olson B.J."/>
            <person name="Pangilinan J."/>
            <person name="Peng Y."/>
            <person name="Qiu H."/>
            <person name="Shu S."/>
            <person name="Singer J.T."/>
            <person name="Smith A.G."/>
            <person name="Sprecher B.N."/>
            <person name="Wagner V."/>
            <person name="Wang W."/>
            <person name="Wang Z.-Y."/>
            <person name="Yan J."/>
            <person name="Yarish C."/>
            <person name="Zoeuner-Riek S."/>
            <person name="Zhuang Y."/>
            <person name="Zou Y."/>
            <person name="Lindquist E.A."/>
            <person name="Grimwood J."/>
            <person name="Barry K."/>
            <person name="Rokhsar D.S."/>
            <person name="Schmutz J."/>
            <person name="Stiller J.W."/>
            <person name="Grossman A.R."/>
            <person name="Prochnik S.E."/>
        </authorList>
    </citation>
    <scope>NUCLEOTIDE SEQUENCE [LARGE SCALE GENOMIC DNA]</scope>
    <source>
        <strain evidence="2">4086291</strain>
    </source>
</reference>
<accession>A0A1X6PBA7</accession>
<protein>
    <submittedName>
        <fullName evidence="2">Uncharacterized protein</fullName>
    </submittedName>
</protein>
<sequence length="195" mass="20891">MRRRRRTSKPPAPKSWPPHPATRGASPPPFAAARASLPSRRPWGGLAHLTLSPRRRWGARRSPRPPPRASSTLCLRACATQRQTCPTFNPSCMWRRRSRPAASPTPSSAPWPLWTTLSACRRRPSPPARSPASPPQRAPSNTLPSATLAAPRRSPLATRPPGPPAPSPSPAGDDVTGVDVAATVGRVRGKGETFG</sequence>
<feature type="compositionally biased region" description="Basic residues" evidence="1">
    <location>
        <begin position="53"/>
        <end position="63"/>
    </location>
</feature>
<feature type="compositionally biased region" description="Pro residues" evidence="1">
    <location>
        <begin position="10"/>
        <end position="30"/>
    </location>
</feature>
<feature type="region of interest" description="Disordered" evidence="1">
    <location>
        <begin position="1"/>
        <end position="72"/>
    </location>
</feature>
<feature type="compositionally biased region" description="Low complexity" evidence="1">
    <location>
        <begin position="170"/>
        <end position="186"/>
    </location>
</feature>
<proteinExistence type="predicted"/>
<feature type="compositionally biased region" description="Low complexity" evidence="1">
    <location>
        <begin position="100"/>
        <end position="119"/>
    </location>
</feature>
<feature type="compositionally biased region" description="Pro residues" evidence="1">
    <location>
        <begin position="158"/>
        <end position="169"/>
    </location>
</feature>
<name>A0A1X6PBA7_PORUM</name>